<dbReference type="InterPro" id="IPR045584">
    <property type="entry name" value="Pilin-like"/>
</dbReference>
<keyword evidence="3" id="KW-1185">Reference proteome</keyword>
<evidence type="ECO:0000313" key="2">
    <source>
        <dbReference type="EMBL" id="MCQ4164417.1"/>
    </source>
</evidence>
<dbReference type="SUPFAM" id="SSF54523">
    <property type="entry name" value="Pili subunits"/>
    <property type="match status" value="1"/>
</dbReference>
<dbReference type="EMBL" id="JANFQO010000005">
    <property type="protein sequence ID" value="MCQ4164417.1"/>
    <property type="molecule type" value="Genomic_DNA"/>
</dbReference>
<comment type="similarity">
    <text evidence="1">Belongs to the N-Me-Phe pilin family.</text>
</comment>
<dbReference type="InterPro" id="IPR001082">
    <property type="entry name" value="Pilin"/>
</dbReference>
<proteinExistence type="inferred from homology"/>
<evidence type="ECO:0000313" key="3">
    <source>
        <dbReference type="Proteomes" id="UP001165498"/>
    </source>
</evidence>
<dbReference type="Proteomes" id="UP001165498">
    <property type="component" value="Unassembled WGS sequence"/>
</dbReference>
<accession>A0ABT1QQ76</accession>
<dbReference type="Gene3D" id="3.30.700.10">
    <property type="entry name" value="Glycoprotein, Type 4 Pilin"/>
    <property type="match status" value="1"/>
</dbReference>
<organism evidence="2 3">
    <name type="scientific">Tahibacter harae</name>
    <dbReference type="NCBI Taxonomy" id="2963937"/>
    <lineage>
        <taxon>Bacteria</taxon>
        <taxon>Pseudomonadati</taxon>
        <taxon>Pseudomonadota</taxon>
        <taxon>Gammaproteobacteria</taxon>
        <taxon>Lysobacterales</taxon>
        <taxon>Rhodanobacteraceae</taxon>
        <taxon>Tahibacter</taxon>
    </lineage>
</organism>
<comment type="caution">
    <text evidence="2">The sequence shown here is derived from an EMBL/GenBank/DDBJ whole genome shotgun (WGS) entry which is preliminary data.</text>
</comment>
<gene>
    <name evidence="2" type="ORF">NM961_06795</name>
</gene>
<protein>
    <submittedName>
        <fullName evidence="2">Pilin</fullName>
    </submittedName>
</protein>
<reference evidence="2" key="1">
    <citation type="submission" date="2022-07" db="EMBL/GenBank/DDBJ databases">
        <title>Tahibacter sp., a new gammaproteobacterium isolated from the silt sample collected at pig farm.</title>
        <authorList>
            <person name="Chen H."/>
        </authorList>
    </citation>
    <scope>NUCLEOTIDE SEQUENCE</scope>
    <source>
        <strain evidence="2">P2K</strain>
    </source>
</reference>
<dbReference type="Pfam" id="PF00114">
    <property type="entry name" value="Pilin"/>
    <property type="match status" value="1"/>
</dbReference>
<evidence type="ECO:0000256" key="1">
    <source>
        <dbReference type="ARBA" id="ARBA00005233"/>
    </source>
</evidence>
<sequence>MRAKLAEGTIAAATARETVTVGYLSGGVLSMSSAAASFNSGLTKSKYVDNVSIDPATGAVRIAYAADATNGIPPPLNLKTIVYTPQVLTSGGYALLSSNQYGSVDWACTSETSVTATGRNMLTVGGGDMPSRFVPTECR</sequence>
<name>A0ABT1QQ76_9GAMM</name>